<protein>
    <submittedName>
        <fullName evidence="1">DUF664 domain-containing protein</fullName>
    </submittedName>
</protein>
<dbReference type="Gene3D" id="1.20.120.450">
    <property type="entry name" value="dinb family like domain"/>
    <property type="match status" value="1"/>
</dbReference>
<dbReference type="EMBL" id="JADKMY010000001">
    <property type="protein sequence ID" value="MBF4552778.1"/>
    <property type="molecule type" value="Genomic_DNA"/>
</dbReference>
<dbReference type="Pfam" id="PF04978">
    <property type="entry name" value="MST"/>
    <property type="match status" value="1"/>
</dbReference>
<dbReference type="RefSeq" id="WP_194555659.1">
    <property type="nucleotide sequence ID" value="NZ_JADKMY010000001.1"/>
</dbReference>
<dbReference type="InterPro" id="IPR034660">
    <property type="entry name" value="DinB/YfiT-like"/>
</dbReference>
<comment type="caution">
    <text evidence="1">The sequence shown here is derived from an EMBL/GenBank/DDBJ whole genome shotgun (WGS) entry which is preliminary data.</text>
</comment>
<evidence type="ECO:0000313" key="1">
    <source>
        <dbReference type="EMBL" id="MBF4552778.1"/>
    </source>
</evidence>
<evidence type="ECO:0000313" key="2">
    <source>
        <dbReference type="Proteomes" id="UP000635902"/>
    </source>
</evidence>
<proteinExistence type="predicted"/>
<dbReference type="SUPFAM" id="SSF109854">
    <property type="entry name" value="DinB/YfiT-like putative metalloenzymes"/>
    <property type="match status" value="1"/>
</dbReference>
<gene>
    <name evidence="1" type="ORF">IRY30_01605</name>
</gene>
<organism evidence="1 2">
    <name type="scientific">Corynebacterium suicordis DSM 45110</name>
    <dbReference type="NCBI Taxonomy" id="1121369"/>
    <lineage>
        <taxon>Bacteria</taxon>
        <taxon>Bacillati</taxon>
        <taxon>Actinomycetota</taxon>
        <taxon>Actinomycetes</taxon>
        <taxon>Mycobacteriales</taxon>
        <taxon>Corynebacteriaceae</taxon>
        <taxon>Corynebacterium</taxon>
    </lineage>
</organism>
<keyword evidence="2" id="KW-1185">Reference proteome</keyword>
<reference evidence="1 2" key="1">
    <citation type="submission" date="2020-10" db="EMBL/GenBank/DDBJ databases">
        <title>Novel species in genus Corynebacterium.</title>
        <authorList>
            <person name="Zhang G."/>
        </authorList>
    </citation>
    <scope>NUCLEOTIDE SEQUENCE [LARGE SCALE GENOMIC DNA]</scope>
    <source>
        <strain evidence="1 2">DSM 45110</strain>
    </source>
</reference>
<dbReference type="InterPro" id="IPR007061">
    <property type="entry name" value="MST-like"/>
</dbReference>
<dbReference type="Proteomes" id="UP000635902">
    <property type="component" value="Unassembled WGS sequence"/>
</dbReference>
<name>A0ABR9ZH85_9CORY</name>
<accession>A0ABR9ZH85</accession>
<sequence>MYLPQIDNARDTLCNYLEAQLDGIRASAYGLEDTQARQTPLRSALSISGIIKHIIFCMKGSLSGAGHHEHDQPEDAFNKSFTPSDEETLEKLLATFDSVRAEYMTMCRQGDLESTLPVGPMPWFNMNEPREAKLRYLYVHHVEEFARHAGHADIIREQIDGAKAGELMLAVEGLPGNDFLSPWEK</sequence>